<dbReference type="EMBL" id="QKVO01000002">
    <property type="protein sequence ID" value="RAO95226.1"/>
    <property type="molecule type" value="Genomic_DNA"/>
</dbReference>
<reference evidence="3" key="1">
    <citation type="submission" date="2018-06" db="EMBL/GenBank/DDBJ databases">
        <authorList>
            <person name="Martinez Ocampo F."/>
            <person name="Quiroz Castaneda R.E."/>
            <person name="Rojas Lopez X."/>
        </authorList>
    </citation>
    <scope>NUCLEOTIDE SEQUENCE [LARGE SCALE GENOMIC DNA]</scope>
    <source>
        <strain evidence="3">INIFAP02</strain>
    </source>
</reference>
<comment type="caution">
    <text evidence="2">The sequence shown here is derived from an EMBL/GenBank/DDBJ whole genome shotgun (WGS) entry which is preliminary data.</text>
</comment>
<keyword evidence="1" id="KW-1133">Transmembrane helix</keyword>
<keyword evidence="3" id="KW-1185">Reference proteome</keyword>
<evidence type="ECO:0000256" key="1">
    <source>
        <dbReference type="SAM" id="Phobius"/>
    </source>
</evidence>
<sequence>MIPFKLFAPALISLIGIGWVISGIVQHPRPLTLKDVVAWDESKSCFTSFKTDITGFTPFSSGCSVSAGGALATIVALLHL</sequence>
<dbReference type="RefSeq" id="WP_112665199.1">
    <property type="nucleotide sequence ID" value="NZ_QKVO01000002.1"/>
</dbReference>
<accession>A0A328PPZ3</accession>
<proteinExistence type="predicted"/>
<protein>
    <submittedName>
        <fullName evidence="2">Uncharacterized protein</fullName>
    </submittedName>
</protein>
<dbReference type="Proteomes" id="UP000249762">
    <property type="component" value="Unassembled WGS sequence"/>
</dbReference>
<dbReference type="AlphaFoldDB" id="A0A328PPZ3"/>
<organism evidence="2 3">
    <name type="scientific">Mycoplasma wenyonii</name>
    <dbReference type="NCBI Taxonomy" id="65123"/>
    <lineage>
        <taxon>Bacteria</taxon>
        <taxon>Bacillati</taxon>
        <taxon>Mycoplasmatota</taxon>
        <taxon>Mollicutes</taxon>
        <taxon>Mycoplasmataceae</taxon>
        <taxon>Mycoplasma</taxon>
    </lineage>
</organism>
<keyword evidence="1" id="KW-0812">Transmembrane</keyword>
<name>A0A328PPZ3_9MOLU</name>
<gene>
    <name evidence="2" type="ORF">DNK47_01220</name>
</gene>
<evidence type="ECO:0000313" key="3">
    <source>
        <dbReference type="Proteomes" id="UP000249762"/>
    </source>
</evidence>
<keyword evidence="1" id="KW-0472">Membrane</keyword>
<feature type="transmembrane region" description="Helical" evidence="1">
    <location>
        <begin position="6"/>
        <end position="25"/>
    </location>
</feature>
<evidence type="ECO:0000313" key="2">
    <source>
        <dbReference type="EMBL" id="RAO95226.1"/>
    </source>
</evidence>